<dbReference type="RefSeq" id="WP_187241045.1">
    <property type="nucleotide sequence ID" value="NZ_BAAAOK010000011.1"/>
</dbReference>
<name>A0ABR7LGZ9_9ACTN</name>
<evidence type="ECO:0000259" key="1">
    <source>
        <dbReference type="PROSITE" id="PS51819"/>
    </source>
</evidence>
<evidence type="ECO:0000313" key="3">
    <source>
        <dbReference type="Proteomes" id="UP000805614"/>
    </source>
</evidence>
<protein>
    <submittedName>
        <fullName evidence="2">VOC family protein</fullName>
    </submittedName>
</protein>
<feature type="domain" description="VOC" evidence="1">
    <location>
        <begin position="10"/>
        <end position="122"/>
    </location>
</feature>
<dbReference type="Pfam" id="PF18029">
    <property type="entry name" value="Glyoxalase_6"/>
    <property type="match status" value="1"/>
</dbReference>
<comment type="caution">
    <text evidence="2">The sequence shown here is derived from an EMBL/GenBank/DDBJ whole genome shotgun (WGS) entry which is preliminary data.</text>
</comment>
<dbReference type="PANTHER" id="PTHR33993">
    <property type="entry name" value="GLYOXALASE-RELATED"/>
    <property type="match status" value="1"/>
</dbReference>
<dbReference type="InterPro" id="IPR052164">
    <property type="entry name" value="Anthracycline_SecMetBiosynth"/>
</dbReference>
<dbReference type="InterPro" id="IPR041581">
    <property type="entry name" value="Glyoxalase_6"/>
</dbReference>
<evidence type="ECO:0000313" key="2">
    <source>
        <dbReference type="EMBL" id="MBC6464131.1"/>
    </source>
</evidence>
<reference evidence="2 3" key="1">
    <citation type="submission" date="2020-06" db="EMBL/GenBank/DDBJ databases">
        <title>Actinomadura xiongansis sp. nov., isolated from soil of Baiyangdian.</title>
        <authorList>
            <person name="Zhang X."/>
        </authorList>
    </citation>
    <scope>NUCLEOTIDE SEQUENCE [LARGE SCALE GENOMIC DNA]</scope>
    <source>
        <strain evidence="2 3">HBUM206468</strain>
    </source>
</reference>
<accession>A0ABR7LGZ9</accession>
<dbReference type="SUPFAM" id="SSF54593">
    <property type="entry name" value="Glyoxalase/Bleomycin resistance protein/Dihydroxybiphenyl dioxygenase"/>
    <property type="match status" value="2"/>
</dbReference>
<dbReference type="EMBL" id="JABVEC010000001">
    <property type="protein sequence ID" value="MBC6464131.1"/>
    <property type="molecule type" value="Genomic_DNA"/>
</dbReference>
<keyword evidence="3" id="KW-1185">Reference proteome</keyword>
<dbReference type="PANTHER" id="PTHR33993:SF10">
    <property type="entry name" value="CONSERVED PROTEIN"/>
    <property type="match status" value="1"/>
</dbReference>
<gene>
    <name evidence="2" type="ORF">HKK74_01250</name>
</gene>
<dbReference type="Proteomes" id="UP000805614">
    <property type="component" value="Unassembled WGS sequence"/>
</dbReference>
<dbReference type="CDD" id="cd07247">
    <property type="entry name" value="SgaA_N_like"/>
    <property type="match status" value="2"/>
</dbReference>
<proteinExistence type="predicted"/>
<dbReference type="PROSITE" id="PS51819">
    <property type="entry name" value="VOC"/>
    <property type="match status" value="2"/>
</dbReference>
<dbReference type="Pfam" id="PF00903">
    <property type="entry name" value="Glyoxalase"/>
    <property type="match status" value="1"/>
</dbReference>
<feature type="domain" description="VOC" evidence="1">
    <location>
        <begin position="136"/>
        <end position="246"/>
    </location>
</feature>
<sequence>MIMEVHPPGAPSWVEIAVPDVGAAREFYGSLFGWEFAGGSPVAGGYTTCLLRGQPVAGITGTGDGPGRRWTTFFATDDADASAQRITAAGGSLVLAPRDVADQGRVALGEDPEGVLFAVWQGREHRGAGIVGETGAMSWHELGTADPDTAVEFYGTVLDRPVRPMGIPGFDYWTVSVGENRVAGIWADARAPRQWTTYFSVEDADEAARRVTAAGGRVLRGPMDSPQGRLAVVADPFEALLAVVRPPEP</sequence>
<dbReference type="InterPro" id="IPR004360">
    <property type="entry name" value="Glyas_Fos-R_dOase_dom"/>
</dbReference>
<organism evidence="2 3">
    <name type="scientific">Actinomadura alba</name>
    <dbReference type="NCBI Taxonomy" id="406431"/>
    <lineage>
        <taxon>Bacteria</taxon>
        <taxon>Bacillati</taxon>
        <taxon>Actinomycetota</taxon>
        <taxon>Actinomycetes</taxon>
        <taxon>Streptosporangiales</taxon>
        <taxon>Thermomonosporaceae</taxon>
        <taxon>Actinomadura</taxon>
    </lineage>
</organism>
<dbReference type="Gene3D" id="3.10.180.10">
    <property type="entry name" value="2,3-Dihydroxybiphenyl 1,2-Dioxygenase, domain 1"/>
    <property type="match status" value="2"/>
</dbReference>
<dbReference type="InterPro" id="IPR037523">
    <property type="entry name" value="VOC_core"/>
</dbReference>
<dbReference type="InterPro" id="IPR029068">
    <property type="entry name" value="Glyas_Bleomycin-R_OHBP_Dase"/>
</dbReference>